<proteinExistence type="predicted"/>
<sequence>MENNLKFGVKLLNKKDHYLRQMLEKPQLLDKYQQRHTKTIPAIINIHKLLHNENLMVDMWKCNTSMYDWEIQPAILNYIRATHRGNIQETFERYKIRHMEYNFIYTTIWHSLTSVWCANYANEEVKKWQLPNECSKLTASLISILKALETCEEDAKGKYIICSTYESGIKQLSQTLPTNALVLAILEKITNLKNKDIRIKMLYTPMQLNTYEMKAVEQPIQAASKQNNKLGTIEKIYLIDDVIASIKRKIKAKWQNLWEDSNSQMKEIVPDVTNIPRNEHLRKRDQIIWTRLAIGHTRITHSHLLLGRNRPRCPQCGEILSVRHVLQECQALQTYRQDCDVGGGLDELVNKSTFEKVIKYLETINIAREI</sequence>
<name>A0A1Y1LD70_PHOPY</name>
<protein>
    <submittedName>
        <fullName evidence="1">Uncharacterized protein</fullName>
    </submittedName>
</protein>
<reference evidence="1" key="1">
    <citation type="journal article" date="2016" name="Sci. Rep.">
        <title>Molecular characterization of firefly nuptial gifts: a multi-omics approach sheds light on postcopulatory sexual selection.</title>
        <authorList>
            <person name="Al-Wathiqui N."/>
            <person name="Fallon T.R."/>
            <person name="South A."/>
            <person name="Weng J.K."/>
            <person name="Lewis S.M."/>
        </authorList>
    </citation>
    <scope>NUCLEOTIDE SEQUENCE</scope>
</reference>
<accession>A0A1Y1LD70</accession>
<dbReference type="EMBL" id="GEZM01060871">
    <property type="protein sequence ID" value="JAV70841.1"/>
    <property type="molecule type" value="Transcribed_RNA"/>
</dbReference>
<organism evidence="1">
    <name type="scientific">Photinus pyralis</name>
    <name type="common">Common eastern firefly</name>
    <name type="synonym">Lampyris pyralis</name>
    <dbReference type="NCBI Taxonomy" id="7054"/>
    <lineage>
        <taxon>Eukaryota</taxon>
        <taxon>Metazoa</taxon>
        <taxon>Ecdysozoa</taxon>
        <taxon>Arthropoda</taxon>
        <taxon>Hexapoda</taxon>
        <taxon>Insecta</taxon>
        <taxon>Pterygota</taxon>
        <taxon>Neoptera</taxon>
        <taxon>Endopterygota</taxon>
        <taxon>Coleoptera</taxon>
        <taxon>Polyphaga</taxon>
        <taxon>Elateriformia</taxon>
        <taxon>Elateroidea</taxon>
        <taxon>Lampyridae</taxon>
        <taxon>Lampyrinae</taxon>
        <taxon>Photinus</taxon>
    </lineage>
</organism>
<dbReference type="AlphaFoldDB" id="A0A1Y1LD70"/>
<evidence type="ECO:0000313" key="1">
    <source>
        <dbReference type="EMBL" id="JAV70841.1"/>
    </source>
</evidence>